<protein>
    <submittedName>
        <fullName evidence="1">Uncharacterized protein</fullName>
    </submittedName>
</protein>
<dbReference type="AlphaFoldDB" id="A0A133PPG6"/>
<organism evidence="1">
    <name type="scientific">Peptoniphilus harei</name>
    <dbReference type="NCBI Taxonomy" id="54005"/>
    <lineage>
        <taxon>Bacteria</taxon>
        <taxon>Bacillati</taxon>
        <taxon>Bacillota</taxon>
        <taxon>Tissierellia</taxon>
        <taxon>Tissierellales</taxon>
        <taxon>Peptoniphilaceae</taxon>
        <taxon>Peptoniphilus</taxon>
    </lineage>
</organism>
<dbReference type="Proteomes" id="UP000070174">
    <property type="component" value="Unassembled WGS sequence"/>
</dbReference>
<gene>
    <name evidence="1" type="ORF">HMPREF3229_00982</name>
</gene>
<comment type="caution">
    <text evidence="1">The sequence shown here is derived from an EMBL/GenBank/DDBJ whole genome shotgun (WGS) entry which is preliminary data.</text>
</comment>
<reference evidence="1 2" key="1">
    <citation type="submission" date="2016-01" db="EMBL/GenBank/DDBJ databases">
        <authorList>
            <person name="Oliw E.H."/>
        </authorList>
    </citation>
    <scope>NUCLEOTIDE SEQUENCE [LARGE SCALE GENOMIC DNA]</scope>
    <source>
        <strain evidence="1 2">CMW7756A</strain>
    </source>
</reference>
<accession>A0A133PPG6</accession>
<dbReference type="PATRIC" id="fig|54005.3.peg.967"/>
<evidence type="ECO:0000313" key="1">
    <source>
        <dbReference type="EMBL" id="KXA30519.1"/>
    </source>
</evidence>
<evidence type="ECO:0000313" key="2">
    <source>
        <dbReference type="Proteomes" id="UP000070174"/>
    </source>
</evidence>
<sequence length="127" mass="14884">MNITIKKSRDDDKRKTIWIPMEEDKLQEVCNELGIEMSTRSNCYIEGSRDERFSNILADKNVNIDELNYLMKRFDGFSPREIEKFCAATFTEEPNTMADLVSLSFNLHCYSLINNFSDFDKLGKDLY</sequence>
<dbReference type="RefSeq" id="WP_001027813.1">
    <property type="nucleotide sequence ID" value="NZ_JADNMH010000011.1"/>
</dbReference>
<dbReference type="EMBL" id="LRQE01000025">
    <property type="protein sequence ID" value="KXA30519.1"/>
    <property type="molecule type" value="Genomic_DNA"/>
</dbReference>
<proteinExistence type="predicted"/>
<name>A0A133PPG6_9FIRM</name>